<evidence type="ECO:0000256" key="1">
    <source>
        <dbReference type="PROSITE-ProRule" id="PRU00267"/>
    </source>
</evidence>
<dbReference type="GeneID" id="101851413"/>
<evidence type="ECO:0000313" key="4">
    <source>
        <dbReference type="Proteomes" id="UP000694888"/>
    </source>
</evidence>
<proteinExistence type="predicted"/>
<dbReference type="InterPro" id="IPR036910">
    <property type="entry name" value="HMG_box_dom_sf"/>
</dbReference>
<feature type="compositionally biased region" description="Basic residues" evidence="2">
    <location>
        <begin position="540"/>
        <end position="558"/>
    </location>
</feature>
<dbReference type="Pfam" id="PF00505">
    <property type="entry name" value="HMG_box"/>
    <property type="match status" value="1"/>
</dbReference>
<feature type="compositionally biased region" description="Basic and acidic residues" evidence="2">
    <location>
        <begin position="559"/>
        <end position="573"/>
    </location>
</feature>
<keyword evidence="4" id="KW-1185">Reference proteome</keyword>
<feature type="region of interest" description="Disordered" evidence="2">
    <location>
        <begin position="321"/>
        <end position="347"/>
    </location>
</feature>
<feature type="region of interest" description="Disordered" evidence="2">
    <location>
        <begin position="425"/>
        <end position="448"/>
    </location>
</feature>
<feature type="region of interest" description="Disordered" evidence="2">
    <location>
        <begin position="510"/>
        <end position="573"/>
    </location>
</feature>
<feature type="region of interest" description="Disordered" evidence="2">
    <location>
        <begin position="1"/>
        <end position="90"/>
    </location>
</feature>
<reference evidence="5" key="1">
    <citation type="submission" date="2025-08" db="UniProtKB">
        <authorList>
            <consortium name="RefSeq"/>
        </authorList>
    </citation>
    <scope>IDENTIFICATION</scope>
</reference>
<dbReference type="CDD" id="cd00084">
    <property type="entry name" value="HMG-box_SF"/>
    <property type="match status" value="1"/>
</dbReference>
<feature type="compositionally biased region" description="Polar residues" evidence="2">
    <location>
        <begin position="585"/>
        <end position="608"/>
    </location>
</feature>
<evidence type="ECO:0000313" key="5">
    <source>
        <dbReference type="RefSeq" id="XP_012938772.1"/>
    </source>
</evidence>
<feature type="region of interest" description="Disordered" evidence="2">
    <location>
        <begin position="134"/>
        <end position="179"/>
    </location>
</feature>
<accession>A0ABM1A192</accession>
<dbReference type="RefSeq" id="XP_012938772.1">
    <property type="nucleotide sequence ID" value="XM_013083318.1"/>
</dbReference>
<protein>
    <submittedName>
        <fullName evidence="5">Uncharacterized protein LOC101851413</fullName>
    </submittedName>
</protein>
<feature type="compositionally biased region" description="Low complexity" evidence="2">
    <location>
        <begin position="784"/>
        <end position="800"/>
    </location>
</feature>
<name>A0ABM1A192_APLCA</name>
<dbReference type="Proteomes" id="UP000694888">
    <property type="component" value="Unplaced"/>
</dbReference>
<feature type="compositionally biased region" description="Basic and acidic residues" evidence="2">
    <location>
        <begin position="159"/>
        <end position="172"/>
    </location>
</feature>
<feature type="compositionally biased region" description="Low complexity" evidence="2">
    <location>
        <begin position="139"/>
        <end position="149"/>
    </location>
</feature>
<sequence>MTSRRTLRSGASFGSPEELHKPKQSVVRRQQTKEDRIDTPEQHATFDDGEESKGYSGSMETEKSGESGALQFDDDKENMPGDSLSITSCTSSVLPNLCDPVAEPALSGASTVRTGVGEKSDILVSLLGGKHIGGGDWGKNGNAGASSAARTTCDGTKTSADDRDVSSRHGKDGQSQSVVRTRKLNADVLSARECSTTVPRPDVCFFSNGDHQSRSSSANMLKMSEIPGEAFLVSLSNDETKELNMVKTTSGTMRVGSGLHKFMPQSYSFQEPFSKHASQGGGKSKGQGDKWCSNVGKCRNDGFDAGFSNLDNCLLSHSDKVDRHNKRSSVEERASRTPPPCSESFVGGSAKSGGNIFDNVSAYRNTCDLMPPTLVDCLSSKPIADKLGPTHGDFIPTDKDASSNIQRVSQYPLMEGILTHQSYESSIPRDGHDRLDPPESGDGIARPPRKAISLLKAPSTPATPSSPMLDSDCRFDSCTIIKRSARLRCRTEAKPACTVVTQQPVISTMKPASSFKSKPTTPSTGAKKKKTHTSGTSAKGNKKKKVKKRGDNKKGGRGKSKDVARPKHVMSREVMDGIVQSIEETVSRVSQEQSQLSPEGGTSNSVSGISDEVGQQDCLSGMEPPTESFLPHANSESRFGDSAGTCLVDVSSKEPCKIINKSKTTKKSKTKHSATKKFQKSTKSSSKGSSLHSSKFSKAKKSKSKELELPELVELSTPDDCQQSEGGERFVSSAETRPTQSKRFRKKTRKAEEALGNDDVFCDDDYPTKKSKAKKRCIGSSFERGYSGPRRSRRSSQQGGLVADPVLGEHAFILWASEHRSEVEQQHPEASTSQLDAILSSRWAQVADNAKARFFLRARDAFSDEDRLVRSSRRLKLTQEDPVYIEFIRLSEDRQRELLRKWLKFFQKMMPRTEYAEFIVGFKRACGREGSSLGEGRIRTRLRRLDPAHYRTLFDMIRITKPRVVEMYRENRGRERKVISDTYSLMLRQLVNGKPWPHLHTDCRSAVLTQLLEDLQVLPPLCSVAGFCLNFTLF</sequence>
<feature type="compositionally biased region" description="Basic and acidic residues" evidence="2">
    <location>
        <begin position="31"/>
        <end position="46"/>
    </location>
</feature>
<keyword evidence="1" id="KW-0539">Nucleus</keyword>
<dbReference type="SUPFAM" id="SSF47095">
    <property type="entry name" value="HMG-box"/>
    <property type="match status" value="1"/>
</dbReference>
<feature type="compositionally biased region" description="Basic and acidic residues" evidence="2">
    <location>
        <begin position="427"/>
        <end position="437"/>
    </location>
</feature>
<feature type="domain" description="HMG box" evidence="3">
    <location>
        <begin position="805"/>
        <end position="873"/>
    </location>
</feature>
<evidence type="ECO:0000259" key="3">
    <source>
        <dbReference type="PROSITE" id="PS50118"/>
    </source>
</evidence>
<feature type="compositionally biased region" description="Low complexity" evidence="2">
    <location>
        <begin position="681"/>
        <end position="694"/>
    </location>
</feature>
<feature type="compositionally biased region" description="Basic residues" evidence="2">
    <location>
        <begin position="663"/>
        <end position="680"/>
    </location>
</feature>
<organism evidence="4 5">
    <name type="scientific">Aplysia californica</name>
    <name type="common">California sea hare</name>
    <dbReference type="NCBI Taxonomy" id="6500"/>
    <lineage>
        <taxon>Eukaryota</taxon>
        <taxon>Metazoa</taxon>
        <taxon>Spiralia</taxon>
        <taxon>Lophotrochozoa</taxon>
        <taxon>Mollusca</taxon>
        <taxon>Gastropoda</taxon>
        <taxon>Heterobranchia</taxon>
        <taxon>Euthyneura</taxon>
        <taxon>Tectipleura</taxon>
        <taxon>Aplysiida</taxon>
        <taxon>Aplysioidea</taxon>
        <taxon>Aplysiidae</taxon>
        <taxon>Aplysia</taxon>
    </lineage>
</organism>
<feature type="region of interest" description="Disordered" evidence="2">
    <location>
        <begin position="657"/>
        <end position="747"/>
    </location>
</feature>
<dbReference type="Gene3D" id="1.10.30.10">
    <property type="entry name" value="High mobility group box domain"/>
    <property type="match status" value="1"/>
</dbReference>
<evidence type="ECO:0000256" key="2">
    <source>
        <dbReference type="SAM" id="MobiDB-lite"/>
    </source>
</evidence>
<feature type="compositionally biased region" description="Basic and acidic residues" evidence="2">
    <location>
        <begin position="321"/>
        <end position="335"/>
    </location>
</feature>
<feature type="DNA-binding region" description="HMG box" evidence="1">
    <location>
        <begin position="805"/>
        <end position="873"/>
    </location>
</feature>
<dbReference type="PROSITE" id="PS50118">
    <property type="entry name" value="HMG_BOX_2"/>
    <property type="match status" value="1"/>
</dbReference>
<keyword evidence="1" id="KW-0238">DNA-binding</keyword>
<feature type="region of interest" description="Disordered" evidence="2">
    <location>
        <begin position="782"/>
        <end position="801"/>
    </location>
</feature>
<gene>
    <name evidence="5" type="primary">LOC101851413</name>
</gene>
<feature type="region of interest" description="Disordered" evidence="2">
    <location>
        <begin position="585"/>
        <end position="643"/>
    </location>
</feature>
<feature type="compositionally biased region" description="Low complexity" evidence="2">
    <location>
        <begin position="510"/>
        <end position="524"/>
    </location>
</feature>
<dbReference type="InterPro" id="IPR009071">
    <property type="entry name" value="HMG_box_dom"/>
</dbReference>